<dbReference type="STRING" id="635013.TherJR_0493"/>
<dbReference type="InterPro" id="IPR010181">
    <property type="entry name" value="CGCAxxGCC_motif"/>
</dbReference>
<evidence type="ECO:0000313" key="2">
    <source>
        <dbReference type="Proteomes" id="UP000002377"/>
    </source>
</evidence>
<dbReference type="OrthoDB" id="5430146at2"/>
<dbReference type="KEGG" id="tjr:TherJR_0493"/>
<reference evidence="1 2" key="1">
    <citation type="submission" date="2010-05" db="EMBL/GenBank/DDBJ databases">
        <title>Complete sequence of Thermincola sp. JR.</title>
        <authorList>
            <consortium name="US DOE Joint Genome Institute"/>
            <person name="Lucas S."/>
            <person name="Copeland A."/>
            <person name="Lapidus A."/>
            <person name="Cheng J.-F."/>
            <person name="Bruce D."/>
            <person name="Goodwin L."/>
            <person name="Pitluck S."/>
            <person name="Chertkov O."/>
            <person name="Detter J.C."/>
            <person name="Han C."/>
            <person name="Tapia R."/>
            <person name="Land M."/>
            <person name="Hauser L."/>
            <person name="Kyrpides N."/>
            <person name="Mikhailova N."/>
            <person name="Hazen T.C."/>
            <person name="Woyke T."/>
        </authorList>
    </citation>
    <scope>NUCLEOTIDE SEQUENCE [LARGE SCALE GENOMIC DNA]</scope>
    <source>
        <strain evidence="1 2">JR</strain>
    </source>
</reference>
<dbReference type="InterPro" id="IPR036280">
    <property type="entry name" value="Multihaem_cyt_sf"/>
</dbReference>
<dbReference type="AlphaFoldDB" id="D5XB54"/>
<dbReference type="Proteomes" id="UP000002377">
    <property type="component" value="Chromosome"/>
</dbReference>
<dbReference type="SUPFAM" id="SSF48695">
    <property type="entry name" value="Multiheme cytochromes"/>
    <property type="match status" value="1"/>
</dbReference>
<accession>D5XB54</accession>
<dbReference type="PROSITE" id="PS51318">
    <property type="entry name" value="TAT"/>
    <property type="match status" value="1"/>
</dbReference>
<gene>
    <name evidence="1" type="ordered locus">TherJR_0493</name>
</gene>
<dbReference type="Pfam" id="PF09719">
    <property type="entry name" value="C_GCAxxG_C_C"/>
    <property type="match status" value="1"/>
</dbReference>
<evidence type="ECO:0000313" key="1">
    <source>
        <dbReference type="EMBL" id="ADG81374.1"/>
    </source>
</evidence>
<keyword evidence="2" id="KW-1185">Reference proteome</keyword>
<dbReference type="InterPro" id="IPR006311">
    <property type="entry name" value="TAT_signal"/>
</dbReference>
<dbReference type="EMBL" id="CP002028">
    <property type="protein sequence ID" value="ADG81374.1"/>
    <property type="molecule type" value="Genomic_DNA"/>
</dbReference>
<sequence length="289" mass="31284" precursor="true">MSDKNKFLENLSRRSFLVNAGKFAAGAMVGFSGLSLAGCAASPKESASEQASQNAPDVKIPKLPWPYKKLDPEVVRKKAHDNYYRDDAHCMETTFSTIVEELAKEVGFPYTVIPVEMAHYGAGGVMNWSTLCGALNGSCMAMNLVLGKKGDALEKAVNELMGWYTKAKFPSDQSNKFDGPKVKGPLPQSIGTSPLCHVSVSMWCDASGMKSFSPERAERCARLSGDTAAKAVEILNQYLEKGEIIPVYADPASIQECGACHGKGGLIEDSRGKMDCVQCHEPHEKQPPK</sequence>
<dbReference type="HOGENOM" id="CLU_063015_0_0_9"/>
<organism evidence="1 2">
    <name type="scientific">Thermincola potens (strain JR)</name>
    <dbReference type="NCBI Taxonomy" id="635013"/>
    <lineage>
        <taxon>Bacteria</taxon>
        <taxon>Bacillati</taxon>
        <taxon>Bacillota</taxon>
        <taxon>Clostridia</taxon>
        <taxon>Eubacteriales</taxon>
        <taxon>Thermincolaceae</taxon>
        <taxon>Thermincola</taxon>
    </lineage>
</organism>
<protein>
    <submittedName>
        <fullName evidence="1">Split soret cytochrome c</fullName>
    </submittedName>
</protein>
<name>D5XB54_THEPJ</name>
<proteinExistence type="predicted"/>
<dbReference type="RefSeq" id="WP_013119397.1">
    <property type="nucleotide sequence ID" value="NC_014152.1"/>
</dbReference>
<dbReference type="eggNOG" id="ENOG50320QR">
    <property type="taxonomic scope" value="Bacteria"/>
</dbReference>